<dbReference type="WBParaSite" id="TREG1_105940.1">
    <property type="protein sequence ID" value="TREG1_105940.1"/>
    <property type="gene ID" value="TREG1_105940"/>
</dbReference>
<accession>A0AA85IRQ2</accession>
<reference evidence="3" key="1">
    <citation type="submission" date="2022-06" db="EMBL/GenBank/DDBJ databases">
        <authorList>
            <person name="Berger JAMES D."/>
            <person name="Berger JAMES D."/>
        </authorList>
    </citation>
    <scope>NUCLEOTIDE SEQUENCE [LARGE SCALE GENOMIC DNA]</scope>
</reference>
<evidence type="ECO:0000256" key="1">
    <source>
        <dbReference type="ARBA" id="ARBA00008335"/>
    </source>
</evidence>
<evidence type="ECO:0000313" key="3">
    <source>
        <dbReference type="Proteomes" id="UP000050795"/>
    </source>
</evidence>
<dbReference type="GO" id="GO:0008643">
    <property type="term" value="P:carbohydrate transport"/>
    <property type="evidence" value="ECO:0007669"/>
    <property type="project" value="InterPro"/>
</dbReference>
<feature type="transmembrane region" description="Helical" evidence="2">
    <location>
        <begin position="12"/>
        <end position="37"/>
    </location>
</feature>
<feature type="transmembrane region" description="Helical" evidence="2">
    <location>
        <begin position="345"/>
        <end position="364"/>
    </location>
</feature>
<feature type="transmembrane region" description="Helical" evidence="2">
    <location>
        <begin position="246"/>
        <end position="264"/>
    </location>
</feature>
<keyword evidence="2" id="KW-0472">Membrane</keyword>
<keyword evidence="2" id="KW-0812">Transmembrane</keyword>
<protein>
    <submittedName>
        <fullName evidence="4">Uncharacterized protein</fullName>
    </submittedName>
</protein>
<organism evidence="3 4">
    <name type="scientific">Trichobilharzia regenti</name>
    <name type="common">Nasal bird schistosome</name>
    <dbReference type="NCBI Taxonomy" id="157069"/>
    <lineage>
        <taxon>Eukaryota</taxon>
        <taxon>Metazoa</taxon>
        <taxon>Spiralia</taxon>
        <taxon>Lophotrochozoa</taxon>
        <taxon>Platyhelminthes</taxon>
        <taxon>Trematoda</taxon>
        <taxon>Digenea</taxon>
        <taxon>Strigeidida</taxon>
        <taxon>Schistosomatoidea</taxon>
        <taxon>Schistosomatidae</taxon>
        <taxon>Trichobilharzia</taxon>
    </lineage>
</organism>
<feature type="transmembrane region" description="Helical" evidence="2">
    <location>
        <begin position="478"/>
        <end position="499"/>
    </location>
</feature>
<dbReference type="InterPro" id="IPR036259">
    <property type="entry name" value="MFS_trans_sf"/>
</dbReference>
<reference evidence="4" key="2">
    <citation type="submission" date="2023-11" db="UniProtKB">
        <authorList>
            <consortium name="WormBaseParasite"/>
        </authorList>
    </citation>
    <scope>IDENTIFICATION</scope>
</reference>
<dbReference type="Gene3D" id="1.20.1250.20">
    <property type="entry name" value="MFS general substrate transporter like domains"/>
    <property type="match status" value="1"/>
</dbReference>
<dbReference type="SUPFAM" id="SSF103473">
    <property type="entry name" value="MFS general substrate transporter"/>
    <property type="match status" value="2"/>
</dbReference>
<dbReference type="GO" id="GO:0015293">
    <property type="term" value="F:symporter activity"/>
    <property type="evidence" value="ECO:0007669"/>
    <property type="project" value="InterPro"/>
</dbReference>
<sequence>MGLIWRVRLSYAIGHVLNDLCASVWFTYTLVFFKFGIGIPTSMAGLIILVGQVVDGLVTPLIGVFSDKLSSQSHVSSSSSRPPSPSSLLHTSSSVTHNYTDSLLHNSHQPLKDHDQNCIPNYRSTTTTGSNSNSIVDSTVTTVNISRTSNPSLSQRCQCCLRAIRPFGRKIWHLGGSALIIFSFPLIFGPPLGSSDVSILAKMIYYLPLVAIFQTGWAAVQITHLALMNELSLEPSERTLLNSLRYLFTVISNLVVYISTFLLLEHQHSSNKPIAINTSNNHNSTSITRKNYITSNVSFVEHNDLLLLPMVMTSHPLSKCSDQVSPTSISFIDFGKDDIPAFQKLGFTIIGIGGLTTLLFHLGIRPSDIVSNTRSTSNANESDVSVYESARDARRPSHEMITSWKGWLRLPVFWTLGFFYMFVRLIVNVSQAYLTVYLLHSLHLPKVTMALVPLTVYLTSIATIIVQKPIQDLISREMNSGIGLIFVTIFCILVSYPAMVSDLIAKNQKHGAFVYGYMSFTDKLANGIVIQIIELLWNECSSVTYYQNVESYGIGAFVLCQLIFLCIYKWQKTRYDTNVNIIHEHV</sequence>
<keyword evidence="2" id="KW-1133">Transmembrane helix</keyword>
<dbReference type="AlphaFoldDB" id="A0AA85IRQ2"/>
<dbReference type="Pfam" id="PF13347">
    <property type="entry name" value="MFS_2"/>
    <property type="match status" value="1"/>
</dbReference>
<feature type="transmembrane region" description="Helical" evidence="2">
    <location>
        <begin position="407"/>
        <end position="427"/>
    </location>
</feature>
<name>A0AA85IRQ2_TRIRE</name>
<feature type="transmembrane region" description="Helical" evidence="2">
    <location>
        <begin position="171"/>
        <end position="192"/>
    </location>
</feature>
<feature type="transmembrane region" description="Helical" evidence="2">
    <location>
        <begin position="43"/>
        <end position="65"/>
    </location>
</feature>
<dbReference type="PANTHER" id="PTHR11328">
    <property type="entry name" value="MAJOR FACILITATOR SUPERFAMILY DOMAIN-CONTAINING PROTEIN"/>
    <property type="match status" value="1"/>
</dbReference>
<feature type="transmembrane region" description="Helical" evidence="2">
    <location>
        <begin position="551"/>
        <end position="568"/>
    </location>
</feature>
<comment type="similarity">
    <text evidence="1">Belongs to the major facilitator superfamily.</text>
</comment>
<evidence type="ECO:0000313" key="4">
    <source>
        <dbReference type="WBParaSite" id="TREG1_105940.1"/>
    </source>
</evidence>
<dbReference type="GO" id="GO:0005886">
    <property type="term" value="C:plasma membrane"/>
    <property type="evidence" value="ECO:0007669"/>
    <property type="project" value="TreeGrafter"/>
</dbReference>
<dbReference type="Proteomes" id="UP000050795">
    <property type="component" value="Unassembled WGS sequence"/>
</dbReference>
<dbReference type="InterPro" id="IPR039672">
    <property type="entry name" value="MFS_2"/>
</dbReference>
<keyword evidence="3" id="KW-1185">Reference proteome</keyword>
<proteinExistence type="inferred from homology"/>
<feature type="transmembrane region" description="Helical" evidence="2">
    <location>
        <begin position="447"/>
        <end position="466"/>
    </location>
</feature>
<evidence type="ECO:0000256" key="2">
    <source>
        <dbReference type="SAM" id="Phobius"/>
    </source>
</evidence>
<dbReference type="PANTHER" id="PTHR11328:SF28">
    <property type="entry name" value="MAJOR FACILITATOR SUPERFAMILY DOMAIN-CONTAINING PROTEIN 12"/>
    <property type="match status" value="1"/>
</dbReference>
<feature type="transmembrane region" description="Helical" evidence="2">
    <location>
        <begin position="204"/>
        <end position="226"/>
    </location>
</feature>